<evidence type="ECO:0000313" key="1">
    <source>
        <dbReference type="EMBL" id="KAI4313260.1"/>
    </source>
</evidence>
<organism evidence="1 2">
    <name type="scientific">Bauhinia variegata</name>
    <name type="common">Purple orchid tree</name>
    <name type="synonym">Phanera variegata</name>
    <dbReference type="NCBI Taxonomy" id="167791"/>
    <lineage>
        <taxon>Eukaryota</taxon>
        <taxon>Viridiplantae</taxon>
        <taxon>Streptophyta</taxon>
        <taxon>Embryophyta</taxon>
        <taxon>Tracheophyta</taxon>
        <taxon>Spermatophyta</taxon>
        <taxon>Magnoliopsida</taxon>
        <taxon>eudicotyledons</taxon>
        <taxon>Gunneridae</taxon>
        <taxon>Pentapetalae</taxon>
        <taxon>rosids</taxon>
        <taxon>fabids</taxon>
        <taxon>Fabales</taxon>
        <taxon>Fabaceae</taxon>
        <taxon>Cercidoideae</taxon>
        <taxon>Cercideae</taxon>
        <taxon>Bauhiniinae</taxon>
        <taxon>Bauhinia</taxon>
    </lineage>
</organism>
<evidence type="ECO:0000313" key="2">
    <source>
        <dbReference type="Proteomes" id="UP000828941"/>
    </source>
</evidence>
<sequence length="242" mass="27868">MGVVNDLVRISNAATFFRDAAQLWWRRKHAERERGTCVINSWEQFKAERRKHFVPHNTDVEARGKLRRLRQSGSISNYIKEFTTIMLEIEDLSDKNALFYFKDGLKDWVKTELDRRNVQTLDDAITAAESLVDYSSKNKKPNIGKSVGDKNVQKKGHDLKDGANKKTFSGISKQERAFPPKKDTFNPPKPCFICEGPHWTRDCPNRKAMNSLVAKMREKQAKESQTDMGSLQHLGHYLRSSP</sequence>
<dbReference type="Proteomes" id="UP000828941">
    <property type="component" value="Chromosome 11"/>
</dbReference>
<gene>
    <name evidence="1" type="ORF">L6164_026251</name>
</gene>
<dbReference type="EMBL" id="CM039436">
    <property type="protein sequence ID" value="KAI4313260.1"/>
    <property type="molecule type" value="Genomic_DNA"/>
</dbReference>
<keyword evidence="2" id="KW-1185">Reference proteome</keyword>
<comment type="caution">
    <text evidence="1">The sequence shown here is derived from an EMBL/GenBank/DDBJ whole genome shotgun (WGS) entry which is preliminary data.</text>
</comment>
<protein>
    <submittedName>
        <fullName evidence="1">Uncharacterized protein</fullName>
    </submittedName>
</protein>
<reference evidence="1 2" key="1">
    <citation type="journal article" date="2022" name="DNA Res.">
        <title>Chromosomal-level genome assembly of the orchid tree Bauhinia variegata (Leguminosae; Cercidoideae) supports the allotetraploid origin hypothesis of Bauhinia.</title>
        <authorList>
            <person name="Zhong Y."/>
            <person name="Chen Y."/>
            <person name="Zheng D."/>
            <person name="Pang J."/>
            <person name="Liu Y."/>
            <person name="Luo S."/>
            <person name="Meng S."/>
            <person name="Qian L."/>
            <person name="Wei D."/>
            <person name="Dai S."/>
            <person name="Zhou R."/>
        </authorList>
    </citation>
    <scope>NUCLEOTIDE SEQUENCE [LARGE SCALE GENOMIC DNA]</scope>
    <source>
        <strain evidence="1">BV-YZ2020</strain>
    </source>
</reference>
<name>A0ACB9LPK5_BAUVA</name>
<proteinExistence type="predicted"/>
<accession>A0ACB9LPK5</accession>